<sequence length="49" mass="5615">MVVICPFSVLLLGVYHFGIRMHTKELYLYLFDENIFAKSLSSPRSCTSS</sequence>
<name>A0A2P2NDK4_RHIMU</name>
<dbReference type="AlphaFoldDB" id="A0A2P2NDK4"/>
<evidence type="ECO:0000313" key="1">
    <source>
        <dbReference type="EMBL" id="MBX40561.1"/>
    </source>
</evidence>
<accession>A0A2P2NDK4</accession>
<dbReference type="EMBL" id="GGEC01060077">
    <property type="protein sequence ID" value="MBX40561.1"/>
    <property type="molecule type" value="Transcribed_RNA"/>
</dbReference>
<organism evidence="1">
    <name type="scientific">Rhizophora mucronata</name>
    <name type="common">Asiatic mangrove</name>
    <dbReference type="NCBI Taxonomy" id="61149"/>
    <lineage>
        <taxon>Eukaryota</taxon>
        <taxon>Viridiplantae</taxon>
        <taxon>Streptophyta</taxon>
        <taxon>Embryophyta</taxon>
        <taxon>Tracheophyta</taxon>
        <taxon>Spermatophyta</taxon>
        <taxon>Magnoliopsida</taxon>
        <taxon>eudicotyledons</taxon>
        <taxon>Gunneridae</taxon>
        <taxon>Pentapetalae</taxon>
        <taxon>rosids</taxon>
        <taxon>fabids</taxon>
        <taxon>Malpighiales</taxon>
        <taxon>Rhizophoraceae</taxon>
        <taxon>Rhizophora</taxon>
    </lineage>
</organism>
<protein>
    <submittedName>
        <fullName evidence="1">Uncharacterized protein</fullName>
    </submittedName>
</protein>
<proteinExistence type="predicted"/>
<reference evidence="1" key="1">
    <citation type="submission" date="2018-02" db="EMBL/GenBank/DDBJ databases">
        <title>Rhizophora mucronata_Transcriptome.</title>
        <authorList>
            <person name="Meera S.P."/>
            <person name="Sreeshan A."/>
            <person name="Augustine A."/>
        </authorList>
    </citation>
    <scope>NUCLEOTIDE SEQUENCE</scope>
    <source>
        <tissue evidence="1">Leaf</tissue>
    </source>
</reference>